<dbReference type="EMBL" id="KV784470">
    <property type="protein sequence ID" value="OEU05788.1"/>
    <property type="molecule type" value="Genomic_DNA"/>
</dbReference>
<feature type="region of interest" description="Disordered" evidence="2">
    <location>
        <begin position="306"/>
        <end position="330"/>
    </location>
</feature>
<dbReference type="Proteomes" id="UP000095751">
    <property type="component" value="Unassembled WGS sequence"/>
</dbReference>
<dbReference type="PANTHER" id="PTHR21600">
    <property type="entry name" value="MITOCHONDRIAL RNA PSEUDOURIDINE SYNTHASE"/>
    <property type="match status" value="1"/>
</dbReference>
<reference evidence="3 4" key="1">
    <citation type="submission" date="2016-09" db="EMBL/GenBank/DDBJ databases">
        <title>Extensive genetic diversity and differential bi-allelic expression allows diatom success in the polar Southern Ocean.</title>
        <authorList>
            <consortium name="DOE Joint Genome Institute"/>
            <person name="Mock T."/>
            <person name="Otillar R.P."/>
            <person name="Strauss J."/>
            <person name="Dupont C."/>
            <person name="Frickenhaus S."/>
            <person name="Maumus F."/>
            <person name="Mcmullan M."/>
            <person name="Sanges R."/>
            <person name="Schmutz J."/>
            <person name="Toseland A."/>
            <person name="Valas R."/>
            <person name="Veluchamy A."/>
            <person name="Ward B.J."/>
            <person name="Allen A."/>
            <person name="Barry K."/>
            <person name="Falciatore A."/>
            <person name="Ferrante M."/>
            <person name="Fortunato A.E."/>
            <person name="Gloeckner G."/>
            <person name="Gruber A."/>
            <person name="Hipkin R."/>
            <person name="Janech M."/>
            <person name="Kroth P."/>
            <person name="Leese F."/>
            <person name="Lindquist E."/>
            <person name="Lyon B.R."/>
            <person name="Martin J."/>
            <person name="Mayer C."/>
            <person name="Parker M."/>
            <person name="Quesneville H."/>
            <person name="Raymond J."/>
            <person name="Uhlig C."/>
            <person name="Valentin K.U."/>
            <person name="Worden A.Z."/>
            <person name="Armbrust E.V."/>
            <person name="Bowler C."/>
            <person name="Green B."/>
            <person name="Moulton V."/>
            <person name="Van Oosterhout C."/>
            <person name="Grigoriev I."/>
        </authorList>
    </citation>
    <scope>NUCLEOTIDE SEQUENCE [LARGE SCALE GENOMIC DNA]</scope>
    <source>
        <strain evidence="3 4">CCMP1102</strain>
    </source>
</reference>
<accession>A0A1E7EIS0</accession>
<keyword evidence="4" id="KW-1185">Reference proteome</keyword>
<dbReference type="Gene3D" id="3.30.2350.10">
    <property type="entry name" value="Pseudouridine synthase"/>
    <property type="match status" value="1"/>
</dbReference>
<evidence type="ECO:0000313" key="4">
    <source>
        <dbReference type="Proteomes" id="UP000095751"/>
    </source>
</evidence>
<dbReference type="InterPro" id="IPR050188">
    <property type="entry name" value="RluA_PseudoU_synthase"/>
</dbReference>
<dbReference type="GO" id="GO:0000455">
    <property type="term" value="P:enzyme-directed rRNA pseudouridine synthesis"/>
    <property type="evidence" value="ECO:0007669"/>
    <property type="project" value="TreeGrafter"/>
</dbReference>
<dbReference type="AlphaFoldDB" id="A0A1E7EIS0"/>
<dbReference type="GO" id="GO:0003723">
    <property type="term" value="F:RNA binding"/>
    <property type="evidence" value="ECO:0007669"/>
    <property type="project" value="InterPro"/>
</dbReference>
<protein>
    <recommendedName>
        <fullName evidence="5">Pseudouridine synthase RsuA/RluA-like domain-containing protein</fullName>
    </recommendedName>
</protein>
<proteinExistence type="inferred from homology"/>
<dbReference type="InParanoid" id="A0A1E7EIS0"/>
<dbReference type="OrthoDB" id="424794at2759"/>
<evidence type="ECO:0000256" key="2">
    <source>
        <dbReference type="SAM" id="MobiDB-lite"/>
    </source>
</evidence>
<evidence type="ECO:0000256" key="1">
    <source>
        <dbReference type="ARBA" id="ARBA00010876"/>
    </source>
</evidence>
<dbReference type="InterPro" id="IPR020103">
    <property type="entry name" value="PsdUridine_synth_cat_dom_sf"/>
</dbReference>
<comment type="similarity">
    <text evidence="1">Belongs to the pseudouridine synthase RluA family.</text>
</comment>
<organism evidence="3 4">
    <name type="scientific">Fragilariopsis cylindrus CCMP1102</name>
    <dbReference type="NCBI Taxonomy" id="635003"/>
    <lineage>
        <taxon>Eukaryota</taxon>
        <taxon>Sar</taxon>
        <taxon>Stramenopiles</taxon>
        <taxon>Ochrophyta</taxon>
        <taxon>Bacillariophyta</taxon>
        <taxon>Bacillariophyceae</taxon>
        <taxon>Bacillariophycidae</taxon>
        <taxon>Bacillariales</taxon>
        <taxon>Bacillariaceae</taxon>
        <taxon>Fragilariopsis</taxon>
    </lineage>
</organism>
<gene>
    <name evidence="3" type="ORF">FRACYDRAFT_258275</name>
</gene>
<dbReference type="SUPFAM" id="SSF55120">
    <property type="entry name" value="Pseudouridine synthase"/>
    <property type="match status" value="2"/>
</dbReference>
<feature type="region of interest" description="Disordered" evidence="2">
    <location>
        <begin position="1"/>
        <end position="30"/>
    </location>
</feature>
<evidence type="ECO:0000313" key="3">
    <source>
        <dbReference type="EMBL" id="OEU05788.1"/>
    </source>
</evidence>
<sequence>MTIFQKQDQDHEEQQKQQQEQHQRSCDKKKKEVICTTTNKNKNKNKNKYNRNNNSNGIILFEEKTYVGDVDDDNVRVEVEEVGLQQAEAEEVTEDVVGLVEVETEVPLHIAVRQCWPKLFPTKSSSKKYIRKGLFTVASLCETKVVEEKVAAENTYYQKGKCDTKIKIGDIIRRKIQKGEQQQKQQKGGGQDAVQQHFRNRGTSTSEILQRAIGGKLCIAYIDQYIAVVVKPYGMPVNKVNVNVQIQRSTHQQQQQQQKVISLHELLLHCMPQTQQTQTPHSRTHQLRKHMEYIGHPIVGDRKYKDLNKNGIHNNNNSKSKSKRRIDKISSDDDNGGIISYLKEVEEEAVSASALSSIVDDVDVAVNIASASGSGGGGATAAASASASASDYHVFAKDSETYIDRSKGTLKVKIDMPIEMKQLLLRSLEN</sequence>
<feature type="compositionally biased region" description="Basic and acidic residues" evidence="2">
    <location>
        <begin position="7"/>
        <end position="30"/>
    </location>
</feature>
<dbReference type="GO" id="GO:0009982">
    <property type="term" value="F:pseudouridine synthase activity"/>
    <property type="evidence" value="ECO:0007669"/>
    <property type="project" value="InterPro"/>
</dbReference>
<evidence type="ECO:0008006" key="5">
    <source>
        <dbReference type="Google" id="ProtNLM"/>
    </source>
</evidence>
<dbReference type="PANTHER" id="PTHR21600:SF44">
    <property type="entry name" value="RIBOSOMAL LARGE SUBUNIT PSEUDOURIDINE SYNTHASE D"/>
    <property type="match status" value="1"/>
</dbReference>
<dbReference type="KEGG" id="fcy:FRACYDRAFT_258275"/>
<name>A0A1E7EIS0_9STRA</name>